<gene>
    <name evidence="1" type="ORF">LITE_LOCUS47059</name>
</gene>
<name>A0AAV0R8T3_9ROSI</name>
<comment type="caution">
    <text evidence="1">The sequence shown here is derived from an EMBL/GenBank/DDBJ whole genome shotgun (WGS) entry which is preliminary data.</text>
</comment>
<reference evidence="1" key="1">
    <citation type="submission" date="2022-08" db="EMBL/GenBank/DDBJ databases">
        <authorList>
            <person name="Gutierrez-Valencia J."/>
        </authorList>
    </citation>
    <scope>NUCLEOTIDE SEQUENCE</scope>
</reference>
<proteinExistence type="predicted"/>
<evidence type="ECO:0000313" key="2">
    <source>
        <dbReference type="Proteomes" id="UP001154282"/>
    </source>
</evidence>
<keyword evidence="2" id="KW-1185">Reference proteome</keyword>
<accession>A0AAV0R8T3</accession>
<dbReference type="AlphaFoldDB" id="A0AAV0R8T3"/>
<organism evidence="1 2">
    <name type="scientific">Linum tenue</name>
    <dbReference type="NCBI Taxonomy" id="586396"/>
    <lineage>
        <taxon>Eukaryota</taxon>
        <taxon>Viridiplantae</taxon>
        <taxon>Streptophyta</taxon>
        <taxon>Embryophyta</taxon>
        <taxon>Tracheophyta</taxon>
        <taxon>Spermatophyta</taxon>
        <taxon>Magnoliopsida</taxon>
        <taxon>eudicotyledons</taxon>
        <taxon>Gunneridae</taxon>
        <taxon>Pentapetalae</taxon>
        <taxon>rosids</taxon>
        <taxon>fabids</taxon>
        <taxon>Malpighiales</taxon>
        <taxon>Linaceae</taxon>
        <taxon>Linum</taxon>
    </lineage>
</organism>
<sequence length="31" mass="3185">MPPCLRAAKGMAGNENRLNLGTALESGMSPP</sequence>
<dbReference type="Proteomes" id="UP001154282">
    <property type="component" value="Unassembled WGS sequence"/>
</dbReference>
<dbReference type="EMBL" id="CAMGYJ010000010">
    <property type="protein sequence ID" value="CAI0554065.1"/>
    <property type="molecule type" value="Genomic_DNA"/>
</dbReference>
<protein>
    <submittedName>
        <fullName evidence="1">Uncharacterized protein</fullName>
    </submittedName>
</protein>
<evidence type="ECO:0000313" key="1">
    <source>
        <dbReference type="EMBL" id="CAI0554065.1"/>
    </source>
</evidence>